<dbReference type="Proteomes" id="UP001620397">
    <property type="component" value="Unassembled WGS sequence"/>
</dbReference>
<dbReference type="Pfam" id="PF00665">
    <property type="entry name" value="rve"/>
    <property type="match status" value="1"/>
</dbReference>
<dbReference type="EMBL" id="JADIKL010000018">
    <property type="protein sequence ID" value="MFK2932770.1"/>
    <property type="molecule type" value="Genomic_DNA"/>
</dbReference>
<reference evidence="3 4" key="1">
    <citation type="submission" date="2020-10" db="EMBL/GenBank/DDBJ databases">
        <title>Phylogeny of dyella-like bacteria.</title>
        <authorList>
            <person name="Fu J."/>
        </authorList>
    </citation>
    <scope>NUCLEOTIDE SEQUENCE [LARGE SCALE GENOMIC DNA]</scope>
    <source>
        <strain evidence="3 4">DKC-1</strain>
    </source>
</reference>
<evidence type="ECO:0000259" key="2">
    <source>
        <dbReference type="PROSITE" id="PS50994"/>
    </source>
</evidence>
<accession>A0ABW8KKV9</accession>
<feature type="domain" description="Integrase catalytic" evidence="2">
    <location>
        <begin position="128"/>
        <end position="322"/>
    </location>
</feature>
<evidence type="ECO:0000256" key="1">
    <source>
        <dbReference type="ARBA" id="ARBA00009277"/>
    </source>
</evidence>
<dbReference type="PANTHER" id="PTHR35004:SF8">
    <property type="entry name" value="TRANSPOSASE RV3428C-RELATED"/>
    <property type="match status" value="1"/>
</dbReference>
<dbReference type="InterPro" id="IPR054353">
    <property type="entry name" value="IstA-like_C"/>
</dbReference>
<dbReference type="RefSeq" id="WP_404542825.1">
    <property type="nucleotide sequence ID" value="NZ_JADIKL010000018.1"/>
</dbReference>
<organism evidence="3 4">
    <name type="scientific">Dyella agri</name>
    <dbReference type="NCBI Taxonomy" id="1926869"/>
    <lineage>
        <taxon>Bacteria</taxon>
        <taxon>Pseudomonadati</taxon>
        <taxon>Pseudomonadota</taxon>
        <taxon>Gammaproteobacteria</taxon>
        <taxon>Lysobacterales</taxon>
        <taxon>Rhodanobacteraceae</taxon>
        <taxon>Dyella</taxon>
    </lineage>
</organism>
<dbReference type="InterPro" id="IPR001584">
    <property type="entry name" value="Integrase_cat-core"/>
</dbReference>
<evidence type="ECO:0000313" key="4">
    <source>
        <dbReference type="Proteomes" id="UP001620397"/>
    </source>
</evidence>
<proteinExistence type="inferred from homology"/>
<gene>
    <name evidence="3" type="ORF">ISP14_18495</name>
</gene>
<dbReference type="Gene3D" id="3.30.420.10">
    <property type="entry name" value="Ribonuclease H-like superfamily/Ribonuclease H"/>
    <property type="match status" value="1"/>
</dbReference>
<dbReference type="InterPro" id="IPR012337">
    <property type="entry name" value="RNaseH-like_sf"/>
</dbReference>
<protein>
    <submittedName>
        <fullName evidence="3">IS21 family transposase</fullName>
    </submittedName>
</protein>
<dbReference type="PROSITE" id="PS50994">
    <property type="entry name" value="INTEGRASE"/>
    <property type="match status" value="1"/>
</dbReference>
<sequence>MSKLRSVIHLLLTTPLNNSEVARSANVSRATVARYRRIALEKGSRWSDLQLLLDEELDAMFNKAWRRLTRRRMADFAWVHTELQRPGVTLLLLWEEYCAQEPANALSYSQFTEHYRRYRKRIDRVMRQSHHPGEKCFVDFSGRKPGYTNPDTGEWTSMDLFVGALGCSNLTYATCVPQQTVPHWIAAHTRMFEYFGGVPAILVPDNLKAAVLRPGANFIANPSYVEMAEHYGTTILPTRTYRPRDKAKVEGAVLIAQRWIVARLRNQNFFSPDELNTAVAALVEELNQRPFSRLPGCRASRYADMERDAMQPLPAQRYEFGEWTAPMRVDNGYHVRVNQHWYSVPHRLVGERVSVRSTAAVVEIFHQHTRVASHLRDDTPGTLTTDPQHQPDAHRAYAERTPESFLAWAKQIGPATTEIVRAQFERAVPALGLPACSGLRKLVMQHGATEVEAAACRAVEIRSLTVKSVKSLLNTRRHRREGDEDIQGDLPLHANLRGPDYYAKAVEDTSC</sequence>
<dbReference type="SUPFAM" id="SSF53098">
    <property type="entry name" value="Ribonuclease H-like"/>
    <property type="match status" value="1"/>
</dbReference>
<dbReference type="PANTHER" id="PTHR35004">
    <property type="entry name" value="TRANSPOSASE RV3428C-RELATED"/>
    <property type="match status" value="1"/>
</dbReference>
<name>A0ABW8KKV9_9GAMM</name>
<keyword evidence="4" id="KW-1185">Reference proteome</keyword>
<comment type="similarity">
    <text evidence="1">Belongs to the transposase IS21/IS408/IS1162 family.</text>
</comment>
<comment type="caution">
    <text evidence="3">The sequence shown here is derived from an EMBL/GenBank/DDBJ whole genome shotgun (WGS) entry which is preliminary data.</text>
</comment>
<dbReference type="NCBIfam" id="NF033546">
    <property type="entry name" value="transpos_IS21"/>
    <property type="match status" value="1"/>
</dbReference>
<dbReference type="InterPro" id="IPR036397">
    <property type="entry name" value="RNaseH_sf"/>
</dbReference>
<dbReference type="Pfam" id="PF22483">
    <property type="entry name" value="Mu-transpos_C_2"/>
    <property type="match status" value="1"/>
</dbReference>
<evidence type="ECO:0000313" key="3">
    <source>
        <dbReference type="EMBL" id="MFK2932770.1"/>
    </source>
</evidence>